<keyword evidence="5" id="KW-0326">Glycosidase</keyword>
<dbReference type="SMART" id="SM00758">
    <property type="entry name" value="PA14"/>
    <property type="match status" value="1"/>
</dbReference>
<evidence type="ECO:0000256" key="4">
    <source>
        <dbReference type="ARBA" id="ARBA00022801"/>
    </source>
</evidence>
<accession>A0ABY3YRB6</accession>
<dbReference type="Gene3D" id="3.30.379.10">
    <property type="entry name" value="Chitobiase/beta-hexosaminidase domain 2-like"/>
    <property type="match status" value="1"/>
</dbReference>
<feature type="signal peptide" evidence="6">
    <location>
        <begin position="1"/>
        <end position="22"/>
    </location>
</feature>
<dbReference type="EMBL" id="CP094326">
    <property type="protein sequence ID" value="UNZ00075.1"/>
    <property type="molecule type" value="Genomic_DNA"/>
</dbReference>
<dbReference type="Gene3D" id="3.20.20.80">
    <property type="entry name" value="Glycosidases"/>
    <property type="match status" value="1"/>
</dbReference>
<dbReference type="Gene3D" id="3.90.182.10">
    <property type="entry name" value="Toxin - Anthrax Protective Antigen,domain 1"/>
    <property type="match status" value="1"/>
</dbReference>
<evidence type="ECO:0000259" key="7">
    <source>
        <dbReference type="SMART" id="SM00758"/>
    </source>
</evidence>
<dbReference type="Proteomes" id="UP000829476">
    <property type="component" value="Chromosome"/>
</dbReference>
<dbReference type="PRINTS" id="PR00738">
    <property type="entry name" value="GLHYDRLASE20"/>
</dbReference>
<gene>
    <name evidence="8" type="ORF">MQE36_06955</name>
</gene>
<dbReference type="EC" id="3.2.1.52" evidence="3"/>
<dbReference type="PANTHER" id="PTHR22600">
    <property type="entry name" value="BETA-HEXOSAMINIDASE"/>
    <property type="match status" value="1"/>
</dbReference>
<proteinExistence type="inferred from homology"/>
<sequence length="766" mass="87695">MKKYFLFFLVLIITVLSTISCNNDENTIVVDSIEITPKPKSIQLKEGYFLLSSKTSIQASEEKINPLINHFKDQLNELYKLSLNTHKSNNTIQLTINDSLNLNEEGYELNITQNNITVTGKSLKGVFYGLQSLLQLLPVNPSIEGKNPVSYKITNAQITDEPKFGWRGLMLDVSRHFYSADFIKKHLNILSMFKINKFHWHLTDDQGWRMEIKSYPKLTEIGSKRKADNGSIYKGFYTQEEIKEVVAYAKERFIDVIPEFDIPGHMMAALAAYPELACTAKLYEVRTLWGVETNILCAGNESTYTFIEQIIDEMTSLFPYEYYHMGGDETPKDKWKVCAKCQSKIKSESLKDTHELQSYLMAYAEKILNNHNKKMIGWDEILEGGITPTTNIMSWQGEEGGIKAANAGHDVIMTPSKHLYLNFYQGDLNVEPMAFGGYVPLKKVYDYNPVPKEIEKNKQKHILGAQANVWTEYVTEDNMLEYLFYPRAIALAETLWSEGKNYDDFLDRLTDLYPKLDLLDLNYHIPLAEGPETKVIKFIDSITIPLKTTHPVKVVYTTDSTDPNTNSKVYEHPLTFKKNTVLKVASVLPHGKMSLINEFNIIKTTYKEPLDTLKTGKGLKIKVAKGFFQNIEDLKSGVFRDSGTIENIKDSNKTFYWGHEIDSSNFKAVIIEGFVEIPKKGSYTFSGLQDKVWISDSLIIDNGKSIRKHPKQGMIALEKGLHKLKILYLNNIRKGWATDWNSVALLFRAHDDDTTYYKIKPNMLYH</sequence>
<dbReference type="InterPro" id="IPR026876">
    <property type="entry name" value="Fn3_assoc_repeat"/>
</dbReference>
<feature type="domain" description="PA14" evidence="7">
    <location>
        <begin position="634"/>
        <end position="753"/>
    </location>
</feature>
<dbReference type="InterPro" id="IPR029018">
    <property type="entry name" value="Hex-like_dom2"/>
</dbReference>
<keyword evidence="6" id="KW-0732">Signal</keyword>
<evidence type="ECO:0000313" key="9">
    <source>
        <dbReference type="Proteomes" id="UP000829476"/>
    </source>
</evidence>
<evidence type="ECO:0000256" key="3">
    <source>
        <dbReference type="ARBA" id="ARBA00012663"/>
    </source>
</evidence>
<dbReference type="CDD" id="cd06563">
    <property type="entry name" value="GH20_chitobiase-like"/>
    <property type="match status" value="1"/>
</dbReference>
<dbReference type="SUPFAM" id="SSF55545">
    <property type="entry name" value="beta-N-acetylhexosaminidase-like domain"/>
    <property type="match status" value="1"/>
</dbReference>
<keyword evidence="9" id="KW-1185">Reference proteome</keyword>
<reference evidence="8 9" key="1">
    <citation type="journal article" date="2018" name="Int. J. Syst. Evol. Microbiol.">
        <title>Zhouia spongiae sp. nov., isolated from a marine sponge.</title>
        <authorList>
            <person name="Zhuang L."/>
            <person name="Lin B."/>
            <person name="Qin F."/>
            <person name="Luo L."/>
        </authorList>
    </citation>
    <scope>NUCLEOTIDE SEQUENCE [LARGE SCALE GENOMIC DNA]</scope>
    <source>
        <strain evidence="8 9">HN-Y44</strain>
    </source>
</reference>
<evidence type="ECO:0000256" key="6">
    <source>
        <dbReference type="SAM" id="SignalP"/>
    </source>
</evidence>
<feature type="chain" id="PRO_5047114890" description="beta-N-acetylhexosaminidase" evidence="6">
    <location>
        <begin position="23"/>
        <end position="766"/>
    </location>
</feature>
<organism evidence="8 9">
    <name type="scientific">Zhouia spongiae</name>
    <dbReference type="NCBI Taxonomy" id="2202721"/>
    <lineage>
        <taxon>Bacteria</taxon>
        <taxon>Pseudomonadati</taxon>
        <taxon>Bacteroidota</taxon>
        <taxon>Flavobacteriia</taxon>
        <taxon>Flavobacteriales</taxon>
        <taxon>Flavobacteriaceae</taxon>
        <taxon>Zhouia</taxon>
    </lineage>
</organism>
<comment type="catalytic activity">
    <reaction evidence="1">
        <text>Hydrolysis of terminal non-reducing N-acetyl-D-hexosamine residues in N-acetyl-beta-D-hexosaminides.</text>
        <dbReference type="EC" id="3.2.1.52"/>
    </reaction>
</comment>
<dbReference type="InterPro" id="IPR015883">
    <property type="entry name" value="Glyco_hydro_20_cat"/>
</dbReference>
<name>A0ABY3YRB6_9FLAO</name>
<evidence type="ECO:0000256" key="5">
    <source>
        <dbReference type="ARBA" id="ARBA00023295"/>
    </source>
</evidence>
<dbReference type="InterPro" id="IPR015882">
    <property type="entry name" value="HEX_bac_N"/>
</dbReference>
<dbReference type="Pfam" id="PF07691">
    <property type="entry name" value="PA14"/>
    <property type="match status" value="1"/>
</dbReference>
<protein>
    <recommendedName>
        <fullName evidence="3">beta-N-acetylhexosaminidase</fullName>
        <ecNumber evidence="3">3.2.1.52</ecNumber>
    </recommendedName>
</protein>
<dbReference type="SUPFAM" id="SSF51445">
    <property type="entry name" value="(Trans)glycosidases"/>
    <property type="match status" value="1"/>
</dbReference>
<dbReference type="Pfam" id="PF02838">
    <property type="entry name" value="Glyco_hydro_20b"/>
    <property type="match status" value="1"/>
</dbReference>
<dbReference type="SUPFAM" id="SSF56988">
    <property type="entry name" value="Anthrax protective antigen"/>
    <property type="match status" value="1"/>
</dbReference>
<dbReference type="RefSeq" id="WP_242938442.1">
    <property type="nucleotide sequence ID" value="NZ_CP094326.1"/>
</dbReference>
<dbReference type="InterPro" id="IPR017853">
    <property type="entry name" value="GH"/>
</dbReference>
<evidence type="ECO:0000256" key="2">
    <source>
        <dbReference type="ARBA" id="ARBA00006285"/>
    </source>
</evidence>
<keyword evidence="4" id="KW-0378">Hydrolase</keyword>
<dbReference type="InterPro" id="IPR025705">
    <property type="entry name" value="Beta_hexosaminidase_sua/sub"/>
</dbReference>
<evidence type="ECO:0000256" key="1">
    <source>
        <dbReference type="ARBA" id="ARBA00001231"/>
    </source>
</evidence>
<dbReference type="PROSITE" id="PS51257">
    <property type="entry name" value="PROKAR_LIPOPROTEIN"/>
    <property type="match status" value="1"/>
</dbReference>
<dbReference type="Pfam" id="PF13287">
    <property type="entry name" value="Fn3_assoc"/>
    <property type="match status" value="1"/>
</dbReference>
<evidence type="ECO:0000313" key="8">
    <source>
        <dbReference type="EMBL" id="UNZ00075.1"/>
    </source>
</evidence>
<dbReference type="Pfam" id="PF00728">
    <property type="entry name" value="Glyco_hydro_20"/>
    <property type="match status" value="1"/>
</dbReference>
<dbReference type="PANTHER" id="PTHR22600:SF57">
    <property type="entry name" value="BETA-N-ACETYLHEXOSAMINIDASE"/>
    <property type="match status" value="1"/>
</dbReference>
<dbReference type="InterPro" id="IPR011658">
    <property type="entry name" value="PA14_dom"/>
</dbReference>
<comment type="similarity">
    <text evidence="2">Belongs to the glycosyl hydrolase 20 family.</text>
</comment>